<evidence type="ECO:0000259" key="18">
    <source>
        <dbReference type="SMART" id="SM00484"/>
    </source>
</evidence>
<dbReference type="Gene3D" id="1.10.150.20">
    <property type="entry name" value="5' to 3' exonuclease, C-terminal subdomain"/>
    <property type="match status" value="1"/>
</dbReference>
<feature type="region of interest" description="Disordered" evidence="17">
    <location>
        <begin position="361"/>
        <end position="566"/>
    </location>
</feature>
<dbReference type="FunFam" id="1.10.150.20:FF:000011">
    <property type="entry name" value="exonuclease 1"/>
    <property type="match status" value="1"/>
</dbReference>
<feature type="domain" description="XPG N-terminal" evidence="19">
    <location>
        <begin position="1"/>
        <end position="99"/>
    </location>
</feature>
<dbReference type="OrthoDB" id="26491at2759"/>
<reference evidence="20" key="2">
    <citation type="submission" date="2020-11" db="EMBL/GenBank/DDBJ databases">
        <authorList>
            <person name="Cecchin M."/>
            <person name="Marcolungo L."/>
            <person name="Rossato M."/>
            <person name="Girolomoni L."/>
            <person name="Cosentino E."/>
            <person name="Cuine S."/>
            <person name="Li-Beisson Y."/>
            <person name="Delledonne M."/>
            <person name="Ballottari M."/>
        </authorList>
    </citation>
    <scope>NUCLEOTIDE SEQUENCE</scope>
    <source>
        <strain evidence="20">211/11P</strain>
        <tissue evidence="20">Whole cell</tissue>
    </source>
</reference>
<reference evidence="20" key="1">
    <citation type="journal article" date="2019" name="Plant J.">
        <title>Chlorella vulgaris genome assembly and annotation reveals the molecular basis for metabolic acclimation to high light conditions.</title>
        <authorList>
            <person name="Cecchin M."/>
            <person name="Marcolungo L."/>
            <person name="Rossato M."/>
            <person name="Girolomoni L."/>
            <person name="Cosentino E."/>
            <person name="Cuine S."/>
            <person name="Li-Beisson Y."/>
            <person name="Delledonne M."/>
            <person name="Ballottari M."/>
        </authorList>
    </citation>
    <scope>NUCLEOTIDE SEQUENCE</scope>
    <source>
        <strain evidence="20">211/11P</strain>
    </source>
</reference>
<evidence type="ECO:0000256" key="9">
    <source>
        <dbReference type="ARBA" id="ARBA00022801"/>
    </source>
</evidence>
<evidence type="ECO:0000256" key="14">
    <source>
        <dbReference type="ARBA" id="ARBA00023204"/>
    </source>
</evidence>
<evidence type="ECO:0000256" key="10">
    <source>
        <dbReference type="ARBA" id="ARBA00022839"/>
    </source>
</evidence>
<evidence type="ECO:0000256" key="11">
    <source>
        <dbReference type="ARBA" id="ARBA00022842"/>
    </source>
</evidence>
<accession>A0A9D4TYY6</accession>
<dbReference type="InterPro" id="IPR006085">
    <property type="entry name" value="XPG_DNA_repair_N"/>
</dbReference>
<dbReference type="InterPro" id="IPR036279">
    <property type="entry name" value="5-3_exonuclease_C_sf"/>
</dbReference>
<evidence type="ECO:0000256" key="2">
    <source>
        <dbReference type="ARBA" id="ARBA00004123"/>
    </source>
</evidence>
<dbReference type="InterPro" id="IPR044752">
    <property type="entry name" value="PIN-like_EXO1"/>
</dbReference>
<feature type="compositionally biased region" description="Polar residues" evidence="17">
    <location>
        <begin position="882"/>
        <end position="900"/>
    </location>
</feature>
<comment type="caution">
    <text evidence="20">The sequence shown here is derived from an EMBL/GenBank/DDBJ whole genome shotgun (WGS) entry which is preliminary data.</text>
</comment>
<evidence type="ECO:0000256" key="8">
    <source>
        <dbReference type="ARBA" id="ARBA00022769"/>
    </source>
</evidence>
<evidence type="ECO:0000256" key="1">
    <source>
        <dbReference type="ARBA" id="ARBA00001946"/>
    </source>
</evidence>
<dbReference type="SMART" id="SM00484">
    <property type="entry name" value="XPGI"/>
    <property type="match status" value="1"/>
</dbReference>
<dbReference type="Gene3D" id="3.40.50.1010">
    <property type="entry name" value="5'-nuclease"/>
    <property type="match status" value="1"/>
</dbReference>
<keyword evidence="11" id="KW-0460">Magnesium</keyword>
<feature type="compositionally biased region" description="Low complexity" evidence="17">
    <location>
        <begin position="722"/>
        <end position="731"/>
    </location>
</feature>
<feature type="compositionally biased region" description="Gly residues" evidence="17">
    <location>
        <begin position="732"/>
        <end position="741"/>
    </location>
</feature>
<dbReference type="InterPro" id="IPR008918">
    <property type="entry name" value="HhH2"/>
</dbReference>
<dbReference type="GO" id="GO:0005634">
    <property type="term" value="C:nucleus"/>
    <property type="evidence" value="ECO:0007669"/>
    <property type="project" value="UniProtKB-SubCell"/>
</dbReference>
<dbReference type="SMART" id="SM00279">
    <property type="entry name" value="HhH2"/>
    <property type="match status" value="1"/>
</dbReference>
<dbReference type="SMART" id="SM00485">
    <property type="entry name" value="XPGN"/>
    <property type="match status" value="1"/>
</dbReference>
<evidence type="ECO:0000256" key="4">
    <source>
        <dbReference type="ARBA" id="ARBA00020324"/>
    </source>
</evidence>
<keyword evidence="7" id="KW-0227">DNA damage</keyword>
<comment type="similarity">
    <text evidence="3">Belongs to the XPG/RAD2 endonuclease family. EXO1 subfamily.</text>
</comment>
<name>A0A9D4TYY6_CHLVU</name>
<feature type="compositionally biased region" description="Low complexity" evidence="17">
    <location>
        <begin position="548"/>
        <end position="559"/>
    </location>
</feature>
<evidence type="ECO:0000256" key="13">
    <source>
        <dbReference type="ARBA" id="ARBA00023125"/>
    </source>
</evidence>
<feature type="compositionally biased region" description="Low complexity" evidence="17">
    <location>
        <begin position="455"/>
        <end position="485"/>
    </location>
</feature>
<dbReference type="AlphaFoldDB" id="A0A9D4TYY6"/>
<feature type="region of interest" description="Disordered" evidence="17">
    <location>
        <begin position="719"/>
        <end position="785"/>
    </location>
</feature>
<dbReference type="FunFam" id="3.40.50.1010:FF:000002">
    <property type="entry name" value="Exonuclease 1, putative"/>
    <property type="match status" value="1"/>
</dbReference>
<dbReference type="GO" id="GO:0017108">
    <property type="term" value="F:5'-flap endonuclease activity"/>
    <property type="evidence" value="ECO:0007669"/>
    <property type="project" value="TreeGrafter"/>
</dbReference>
<feature type="compositionally biased region" description="Basic and acidic residues" evidence="17">
    <location>
        <begin position="514"/>
        <end position="527"/>
    </location>
</feature>
<feature type="region of interest" description="Disordered" evidence="17">
    <location>
        <begin position="812"/>
        <end position="900"/>
    </location>
</feature>
<dbReference type="GO" id="GO:0003677">
    <property type="term" value="F:DNA binding"/>
    <property type="evidence" value="ECO:0007669"/>
    <property type="project" value="UniProtKB-KW"/>
</dbReference>
<feature type="region of interest" description="Disordered" evidence="17">
    <location>
        <begin position="85"/>
        <end position="106"/>
    </location>
</feature>
<keyword evidence="5" id="KW-0540">Nuclease</keyword>
<comment type="function">
    <text evidence="16">Putative 5'-&gt;3' double-stranded DNA exonuclease which may also contain a cryptic 3'-&gt;5' double-stranded DNA exonuclease activity. May be involved in DNA mismatch repair (MMR).</text>
</comment>
<dbReference type="GO" id="GO:0006281">
    <property type="term" value="P:DNA repair"/>
    <property type="evidence" value="ECO:0007669"/>
    <property type="project" value="UniProtKB-KW"/>
</dbReference>
<evidence type="ECO:0000256" key="16">
    <source>
        <dbReference type="ARBA" id="ARBA00060210"/>
    </source>
</evidence>
<dbReference type="PANTHER" id="PTHR11081:SF65">
    <property type="entry name" value="DNA DAMAGE-INDUCIBLE PROTEIN DIN7-RELATED"/>
    <property type="match status" value="1"/>
</dbReference>
<dbReference type="InterPro" id="IPR029060">
    <property type="entry name" value="PIN-like_dom_sf"/>
</dbReference>
<dbReference type="Pfam" id="PF00867">
    <property type="entry name" value="XPG_I"/>
    <property type="match status" value="1"/>
</dbReference>
<dbReference type="CDD" id="cd09857">
    <property type="entry name" value="PIN_EXO1"/>
    <property type="match status" value="1"/>
</dbReference>
<keyword evidence="6" id="KW-0479">Metal-binding</keyword>
<evidence type="ECO:0000256" key="15">
    <source>
        <dbReference type="ARBA" id="ARBA00023242"/>
    </source>
</evidence>
<comment type="cofactor">
    <cofactor evidence="1">
        <name>Mg(2+)</name>
        <dbReference type="ChEBI" id="CHEBI:18420"/>
    </cofactor>
</comment>
<dbReference type="InterPro" id="IPR037315">
    <property type="entry name" value="EXO1_H3TH"/>
</dbReference>
<evidence type="ECO:0000256" key="5">
    <source>
        <dbReference type="ARBA" id="ARBA00022722"/>
    </source>
</evidence>
<keyword evidence="13" id="KW-0238">DNA-binding</keyword>
<dbReference type="PANTHER" id="PTHR11081">
    <property type="entry name" value="FLAP ENDONUCLEASE FAMILY MEMBER"/>
    <property type="match status" value="1"/>
</dbReference>
<sequence length="900" mass="95205">MGIAGLLPQLRSITHRGHISRYRGQTVAVDAYCLLHRGAYTCARELVEGEATERHVHYCMARIDLLTGAGVTPLVVFDGGRLPNKADEERSRKRNREENKARARQLWQQGNKTAAVECYQRAVDITPSHAKQFLEALKRRSIQFVVAPFEADAQMAYLVLNGLADVVLTEDSDLLCYGCPTVFFKMDKAGDGEEVRLANLPQAKELAFQGFGHHLFQEMCVLAGCDFADSLPGIGIKKAHGHLRRTRCFLKVVRSLRFDGTKIPEGYERQVQRALWTFRHQRVYCPRRKAVVHLHEVEGGDLAAGALVPAAAQLVGGEPDFLGPAMPDHVAQGIAVGDLDPITWQPFTTDLQPDTALLEAETAGGSGGTRLAVRPSGLRHKSGKGGTRPPALGAGNGGNTLTHYMGFLRGLSKPAPTDFKPPRAGSSQQNTGSQDDSGMTASGGSGRQQPDAETSSSGQAQQQSQQEQQQQQQRRLQSQAQQRSATASPKPLAQAAEGAADMLASPTEEQWQSFRREAARRQRDQSSRRAAPAAAGPCSGAAKPRVPPASRSACAAPPVMRRPAGAAPGSLMARLKAALGPQLAPADFLAGGTQDSSPSPSIDGGLDSCGAGGESRVQQGPRQPPLQAQPGLPRSPLEDLGLAPSPTIDSILEAEAGATAAGGCPSQQGQGEMDIQLSSLEGSPVAPYRTSLRQWLPLLPQQRQAPQQALDLVSPFGLAAPQQEQWQQQRQGEGGGEGGMTPGFYLGGSSEAGSGARHLSSLPPRDLPAGTPEQPGSGDPITSLRHVAAFEDEAEAAVDRAARVALAAAEQKALRPLPPPPHLRLEFTPPGSGGPGDSEGKRQQASSGLVAAKRPLLAGRVAPDKENRQGLGADSGKRLKTGQPTATNPFSSFACTPGST</sequence>
<feature type="compositionally biased region" description="Low complexity" evidence="17">
    <location>
        <begin position="653"/>
        <end position="663"/>
    </location>
</feature>
<keyword evidence="9" id="KW-0378">Hydrolase</keyword>
<feature type="compositionally biased region" description="Polar residues" evidence="17">
    <location>
        <begin position="425"/>
        <end position="440"/>
    </location>
</feature>
<protein>
    <recommendedName>
        <fullName evidence="4">Exonuclease 1</fullName>
    </recommendedName>
</protein>
<dbReference type="GO" id="GO:0046872">
    <property type="term" value="F:metal ion binding"/>
    <property type="evidence" value="ECO:0007669"/>
    <property type="project" value="UniProtKB-KW"/>
</dbReference>
<dbReference type="InterPro" id="IPR006086">
    <property type="entry name" value="XPG-I_dom"/>
</dbReference>
<proteinExistence type="inferred from homology"/>
<evidence type="ECO:0000313" key="20">
    <source>
        <dbReference type="EMBL" id="KAI3438285.1"/>
    </source>
</evidence>
<dbReference type="InterPro" id="IPR006084">
    <property type="entry name" value="XPG/Rad2"/>
</dbReference>
<dbReference type="PRINTS" id="PR00853">
    <property type="entry name" value="XPGRADSUPER"/>
</dbReference>
<evidence type="ECO:0000256" key="6">
    <source>
        <dbReference type="ARBA" id="ARBA00022723"/>
    </source>
</evidence>
<dbReference type="Proteomes" id="UP001055712">
    <property type="component" value="Unassembled WGS sequence"/>
</dbReference>
<keyword evidence="14" id="KW-0234">DNA repair</keyword>
<dbReference type="SUPFAM" id="SSF47807">
    <property type="entry name" value="5' to 3' exonuclease, C-terminal subdomain"/>
    <property type="match status" value="1"/>
</dbReference>
<feature type="domain" description="XPG-I" evidence="18">
    <location>
        <begin position="138"/>
        <end position="208"/>
    </location>
</feature>
<feature type="region of interest" description="Disordered" evidence="17">
    <location>
        <begin position="586"/>
        <end position="682"/>
    </location>
</feature>
<dbReference type="Pfam" id="PF00752">
    <property type="entry name" value="XPG_N"/>
    <property type="match status" value="1"/>
</dbReference>
<evidence type="ECO:0000256" key="12">
    <source>
        <dbReference type="ARBA" id="ARBA00022881"/>
    </source>
</evidence>
<evidence type="ECO:0000256" key="3">
    <source>
        <dbReference type="ARBA" id="ARBA00010563"/>
    </source>
</evidence>
<comment type="subcellular location">
    <subcellularLocation>
        <location evidence="2">Nucleus</location>
    </subcellularLocation>
</comment>
<keyword evidence="21" id="KW-1185">Reference proteome</keyword>
<dbReference type="GO" id="GO:0035312">
    <property type="term" value="F:5'-3' DNA exonuclease activity"/>
    <property type="evidence" value="ECO:0007669"/>
    <property type="project" value="InterPro"/>
</dbReference>
<dbReference type="SUPFAM" id="SSF88723">
    <property type="entry name" value="PIN domain-like"/>
    <property type="match status" value="1"/>
</dbReference>
<keyword evidence="10" id="KW-0269">Exonuclease</keyword>
<evidence type="ECO:0000313" key="21">
    <source>
        <dbReference type="Proteomes" id="UP001055712"/>
    </source>
</evidence>
<organism evidence="20 21">
    <name type="scientific">Chlorella vulgaris</name>
    <name type="common">Green alga</name>
    <dbReference type="NCBI Taxonomy" id="3077"/>
    <lineage>
        <taxon>Eukaryota</taxon>
        <taxon>Viridiplantae</taxon>
        <taxon>Chlorophyta</taxon>
        <taxon>core chlorophytes</taxon>
        <taxon>Trebouxiophyceae</taxon>
        <taxon>Chlorellales</taxon>
        <taxon>Chlorellaceae</taxon>
        <taxon>Chlorella clade</taxon>
        <taxon>Chlorella</taxon>
    </lineage>
</organism>
<feature type="compositionally biased region" description="Polar residues" evidence="17">
    <location>
        <begin position="665"/>
        <end position="681"/>
    </location>
</feature>
<feature type="compositionally biased region" description="Basic and acidic residues" evidence="17">
    <location>
        <begin position="85"/>
        <end position="101"/>
    </location>
</feature>
<keyword evidence="15" id="KW-0539">Nucleus</keyword>
<gene>
    <name evidence="20" type="ORF">D9Q98_000720</name>
</gene>
<keyword evidence="8" id="KW-0228">DNA excision</keyword>
<dbReference type="CDD" id="cd09908">
    <property type="entry name" value="H3TH_EXO1"/>
    <property type="match status" value="1"/>
</dbReference>
<evidence type="ECO:0000256" key="7">
    <source>
        <dbReference type="ARBA" id="ARBA00022763"/>
    </source>
</evidence>
<evidence type="ECO:0000256" key="17">
    <source>
        <dbReference type="SAM" id="MobiDB-lite"/>
    </source>
</evidence>
<evidence type="ECO:0000259" key="19">
    <source>
        <dbReference type="SMART" id="SM00485"/>
    </source>
</evidence>
<keyword evidence="12" id="KW-0267">Excision nuclease</keyword>
<dbReference type="EMBL" id="SIDB01000001">
    <property type="protein sequence ID" value="KAI3438285.1"/>
    <property type="molecule type" value="Genomic_DNA"/>
</dbReference>